<reference evidence="1" key="1">
    <citation type="submission" date="2017-03" db="EMBL/GenBank/DDBJ databases">
        <title>The mitochondrial genome of the carnivorous plant Utricularia reniformis (Lentibulariaceae): structure, comparative analysis and evolutionary landmarks.</title>
        <authorList>
            <person name="Silva S.R."/>
            <person name="Alvarenga D.O."/>
            <person name="Michael T.P."/>
            <person name="Miranda V.F.O."/>
            <person name="Varani A.M."/>
        </authorList>
    </citation>
    <scope>NUCLEOTIDE SEQUENCE</scope>
</reference>
<name>A0A1Y0AZQ3_9LAMI</name>
<dbReference type="EMBL" id="KY774314">
    <property type="protein sequence ID" value="ART30655.1"/>
    <property type="molecule type" value="Genomic_DNA"/>
</dbReference>
<protein>
    <submittedName>
        <fullName evidence="1">Uncharacterized protein</fullName>
    </submittedName>
</protein>
<gene>
    <name evidence="1" type="ORF">AEK19_MT0384</name>
</gene>
<accession>A0A1Y0AZQ3</accession>
<proteinExistence type="predicted"/>
<dbReference type="AlphaFoldDB" id="A0A1Y0AZQ3"/>
<keyword evidence="1" id="KW-0496">Mitochondrion</keyword>
<evidence type="ECO:0000313" key="1">
    <source>
        <dbReference type="EMBL" id="ART30655.1"/>
    </source>
</evidence>
<organism evidence="1">
    <name type="scientific">Utricularia reniformis</name>
    <dbReference type="NCBI Taxonomy" id="192314"/>
    <lineage>
        <taxon>Eukaryota</taxon>
        <taxon>Viridiplantae</taxon>
        <taxon>Streptophyta</taxon>
        <taxon>Embryophyta</taxon>
        <taxon>Tracheophyta</taxon>
        <taxon>Spermatophyta</taxon>
        <taxon>Magnoliopsida</taxon>
        <taxon>eudicotyledons</taxon>
        <taxon>Gunneridae</taxon>
        <taxon>Pentapetalae</taxon>
        <taxon>asterids</taxon>
        <taxon>lamiids</taxon>
        <taxon>Lamiales</taxon>
        <taxon>Lentibulariaceae</taxon>
        <taxon>Utricularia</taxon>
    </lineage>
</organism>
<geneLocation type="mitochondrion" evidence="1"/>
<sequence length="43" mass="4880">MDIPSNTFLLACSCSKGMALPHLIQKRIFKRRSNFVTLARSRA</sequence>